<gene>
    <name evidence="2" type="ORF">NESM_000726000</name>
</gene>
<sequence>MGELEMARRGIHRGSAPGPDNIYNESLRALPPRGRKAPLAIRSQSIWCVEEKGNRRPSPRAEETSAPAHATPPRHPHQKSTQATEERMAARCIRDRFESLPQPQQTGFRPLRPPVDPLDLVLREVVQRPYGTKVGAVPVDNAMAFDSVDHGCSHECAAEVPRGPAHPSRWIMDFLSNRTARFYLSEATSKFATVTHAASHGALSSALPSSSPWTWTPSVWS</sequence>
<feature type="compositionally biased region" description="Basic and acidic residues" evidence="1">
    <location>
        <begin position="49"/>
        <end position="63"/>
    </location>
</feature>
<keyword evidence="2" id="KW-0548">Nucleotidyltransferase</keyword>
<name>A0AAW0EUK5_9TRYP</name>
<dbReference type="GO" id="GO:0003964">
    <property type="term" value="F:RNA-directed DNA polymerase activity"/>
    <property type="evidence" value="ECO:0007669"/>
    <property type="project" value="UniProtKB-KW"/>
</dbReference>
<dbReference type="AlphaFoldDB" id="A0AAW0EUK5"/>
<evidence type="ECO:0000313" key="3">
    <source>
        <dbReference type="Proteomes" id="UP001430356"/>
    </source>
</evidence>
<dbReference type="EMBL" id="JAECZO010000117">
    <property type="protein sequence ID" value="KAK7197738.1"/>
    <property type="molecule type" value="Genomic_DNA"/>
</dbReference>
<accession>A0AAW0EUK5</accession>
<evidence type="ECO:0000313" key="2">
    <source>
        <dbReference type="EMBL" id="KAK7197738.1"/>
    </source>
</evidence>
<reference evidence="2 3" key="1">
    <citation type="journal article" date="2021" name="MBio">
        <title>A New Model Trypanosomatid, Novymonas esmeraldas: Genomic Perception of Its 'Candidatus Pandoraea novymonadis' Endosymbiont.</title>
        <authorList>
            <person name="Zakharova A."/>
            <person name="Saura A."/>
            <person name="Butenko A."/>
            <person name="Podesvova L."/>
            <person name="Warmusova S."/>
            <person name="Kostygov A.Y."/>
            <person name="Nenarokova A."/>
            <person name="Lukes J."/>
            <person name="Opperdoes F.R."/>
            <person name="Yurchenko V."/>
        </authorList>
    </citation>
    <scope>NUCLEOTIDE SEQUENCE [LARGE SCALE GENOMIC DNA]</scope>
    <source>
        <strain evidence="2 3">E262AT.01</strain>
    </source>
</reference>
<organism evidence="2 3">
    <name type="scientific">Novymonas esmeraldas</name>
    <dbReference type="NCBI Taxonomy" id="1808958"/>
    <lineage>
        <taxon>Eukaryota</taxon>
        <taxon>Discoba</taxon>
        <taxon>Euglenozoa</taxon>
        <taxon>Kinetoplastea</taxon>
        <taxon>Metakinetoplastina</taxon>
        <taxon>Trypanosomatida</taxon>
        <taxon>Trypanosomatidae</taxon>
        <taxon>Novymonas</taxon>
    </lineage>
</organism>
<protein>
    <submittedName>
        <fullName evidence="2">Reverse transcriptase (RNA-dependent DNA polymerase)</fullName>
    </submittedName>
</protein>
<evidence type="ECO:0000256" key="1">
    <source>
        <dbReference type="SAM" id="MobiDB-lite"/>
    </source>
</evidence>
<dbReference type="Proteomes" id="UP001430356">
    <property type="component" value="Unassembled WGS sequence"/>
</dbReference>
<proteinExistence type="predicted"/>
<comment type="caution">
    <text evidence="2">The sequence shown here is derived from an EMBL/GenBank/DDBJ whole genome shotgun (WGS) entry which is preliminary data.</text>
</comment>
<keyword evidence="2" id="KW-0695">RNA-directed DNA polymerase</keyword>
<keyword evidence="2" id="KW-0808">Transferase</keyword>
<keyword evidence="3" id="KW-1185">Reference proteome</keyword>
<feature type="region of interest" description="Disordered" evidence="1">
    <location>
        <begin position="1"/>
        <end position="87"/>
    </location>
</feature>